<reference evidence="5 6" key="1">
    <citation type="submission" date="2014-05" db="EMBL/GenBank/DDBJ databases">
        <title>ATOL: Assembling a taxonomically balanced genome-scale reconstruction of the evolutionary history of the Enterobacteriaceae.</title>
        <authorList>
            <person name="Plunkett G.III."/>
            <person name="Neeno-Eckwall E.C."/>
            <person name="Glasner J.D."/>
            <person name="Perna N.T."/>
        </authorList>
    </citation>
    <scope>NUCLEOTIDE SEQUENCE [LARGE SCALE GENOMIC DNA]</scope>
    <source>
        <strain evidence="5 6">ATCC 33852</strain>
    </source>
</reference>
<sequence>MAKVYQAFETLRKHHAVLHDSVELGSGIKLAAWSNKNDCVTQENPDHHTLSLYVADGYETYHKTRSGWRNGGGPDRFCIMPKNNVSSWDVRDDLSFVHLYCSDEHLLHLVEQTWERTPASIQLEERTFAEDPQITLLYRQFLLSSQWQERSNHLMLSSASTLLMAHLVKNYTQLQWALPTVRGGLAPAVLNRVKEYIHANLSQPLLLAELAALAELSEFHFARMFKQSMGMAPHQYVMNARLIQGENLLRSSALDVTAIALECGFSSTSHFSNRFKAMRGITPTELRQQSLR</sequence>
<dbReference type="AlphaFoldDB" id="A0A085G6U1"/>
<dbReference type="InterPro" id="IPR018062">
    <property type="entry name" value="HTH_AraC-typ_CS"/>
</dbReference>
<dbReference type="InterPro" id="IPR009057">
    <property type="entry name" value="Homeodomain-like_sf"/>
</dbReference>
<dbReference type="OrthoDB" id="5622169at2"/>
<protein>
    <submittedName>
        <fullName evidence="5">AraC family transcriptional regulator</fullName>
    </submittedName>
</protein>
<dbReference type="PROSITE" id="PS00041">
    <property type="entry name" value="HTH_ARAC_FAMILY_1"/>
    <property type="match status" value="1"/>
</dbReference>
<dbReference type="PROSITE" id="PS01124">
    <property type="entry name" value="HTH_ARAC_FAMILY_2"/>
    <property type="match status" value="1"/>
</dbReference>
<dbReference type="GeneID" id="78381388"/>
<keyword evidence="1" id="KW-0805">Transcription regulation</keyword>
<keyword evidence="3" id="KW-0804">Transcription</keyword>
<dbReference type="InterPro" id="IPR020449">
    <property type="entry name" value="Tscrpt_reg_AraC-type_HTH"/>
</dbReference>
<feature type="domain" description="HTH araC/xylS-type" evidence="4">
    <location>
        <begin position="191"/>
        <end position="289"/>
    </location>
</feature>
<dbReference type="GO" id="GO:0003700">
    <property type="term" value="F:DNA-binding transcription factor activity"/>
    <property type="evidence" value="ECO:0007669"/>
    <property type="project" value="InterPro"/>
</dbReference>
<comment type="caution">
    <text evidence="5">The sequence shown here is derived from an EMBL/GenBank/DDBJ whole genome shotgun (WGS) entry which is preliminary data.</text>
</comment>
<dbReference type="SUPFAM" id="SSF46689">
    <property type="entry name" value="Homeodomain-like"/>
    <property type="match status" value="2"/>
</dbReference>
<dbReference type="eggNOG" id="COG4977">
    <property type="taxonomic scope" value="Bacteria"/>
</dbReference>
<accession>A0A085G6U1</accession>
<dbReference type="EMBL" id="JMPJ01000065">
    <property type="protein sequence ID" value="KFC79436.1"/>
    <property type="molecule type" value="Genomic_DNA"/>
</dbReference>
<dbReference type="InterPro" id="IPR018060">
    <property type="entry name" value="HTH_AraC"/>
</dbReference>
<evidence type="ECO:0000256" key="2">
    <source>
        <dbReference type="ARBA" id="ARBA00023125"/>
    </source>
</evidence>
<evidence type="ECO:0000256" key="1">
    <source>
        <dbReference type="ARBA" id="ARBA00023015"/>
    </source>
</evidence>
<dbReference type="PANTHER" id="PTHR46796:SF6">
    <property type="entry name" value="ARAC SUBFAMILY"/>
    <property type="match status" value="1"/>
</dbReference>
<evidence type="ECO:0000259" key="4">
    <source>
        <dbReference type="PROSITE" id="PS01124"/>
    </source>
</evidence>
<dbReference type="InterPro" id="IPR050204">
    <property type="entry name" value="AraC_XylS_family_regulators"/>
</dbReference>
<name>A0A085G6U1_EWIA3</name>
<keyword evidence="6" id="KW-1185">Reference proteome</keyword>
<evidence type="ECO:0000313" key="6">
    <source>
        <dbReference type="Proteomes" id="UP000028640"/>
    </source>
</evidence>
<dbReference type="SMART" id="SM00342">
    <property type="entry name" value="HTH_ARAC"/>
    <property type="match status" value="1"/>
</dbReference>
<dbReference type="Pfam" id="PF12833">
    <property type="entry name" value="HTH_18"/>
    <property type="match status" value="1"/>
</dbReference>
<evidence type="ECO:0000313" key="5">
    <source>
        <dbReference type="EMBL" id="KFC79436.1"/>
    </source>
</evidence>
<dbReference type="PANTHER" id="PTHR46796">
    <property type="entry name" value="HTH-TYPE TRANSCRIPTIONAL ACTIVATOR RHAS-RELATED"/>
    <property type="match status" value="1"/>
</dbReference>
<proteinExistence type="predicted"/>
<dbReference type="STRING" id="910964.GEAM_3245"/>
<gene>
    <name evidence="5" type="ORF">GEAM_3245</name>
</gene>
<dbReference type="GO" id="GO:0043565">
    <property type="term" value="F:sequence-specific DNA binding"/>
    <property type="evidence" value="ECO:0007669"/>
    <property type="project" value="InterPro"/>
</dbReference>
<evidence type="ECO:0000256" key="3">
    <source>
        <dbReference type="ARBA" id="ARBA00023163"/>
    </source>
</evidence>
<dbReference type="Gene3D" id="1.10.10.60">
    <property type="entry name" value="Homeodomain-like"/>
    <property type="match status" value="2"/>
</dbReference>
<dbReference type="RefSeq" id="WP_034793407.1">
    <property type="nucleotide sequence ID" value="NZ_JMPJ01000065.1"/>
</dbReference>
<organism evidence="5 6">
    <name type="scientific">Ewingella americana (strain ATCC 33852 / DSM 4580 / CCUG 14506 / JCM 5911 / LMG 7869 / NCTC 12157 / CDC 1468-78)</name>
    <dbReference type="NCBI Taxonomy" id="910964"/>
    <lineage>
        <taxon>Bacteria</taxon>
        <taxon>Pseudomonadati</taxon>
        <taxon>Pseudomonadota</taxon>
        <taxon>Gammaproteobacteria</taxon>
        <taxon>Enterobacterales</taxon>
        <taxon>Yersiniaceae</taxon>
        <taxon>Ewingella</taxon>
    </lineage>
</organism>
<dbReference type="Proteomes" id="UP000028640">
    <property type="component" value="Unassembled WGS sequence"/>
</dbReference>
<dbReference type="PRINTS" id="PR00032">
    <property type="entry name" value="HTHARAC"/>
</dbReference>
<keyword evidence="2" id="KW-0238">DNA-binding</keyword>